<keyword evidence="2" id="KW-1185">Reference proteome</keyword>
<dbReference type="EMBL" id="CP127526">
    <property type="protein sequence ID" value="XRI72256.1"/>
    <property type="molecule type" value="Genomic_DNA"/>
</dbReference>
<sequence length="115" mass="12464">MAAVLPNLDRAWVPVAKITDYLLSQSHPIGRTKASFFLACGFVPENPQVLMDALIIHAQNRAYSRPSPYGLKYVVEGALNTPAKGSVTVCSVWMIEAGSDVPAFVTAYPIKRAKS</sequence>
<accession>A0ACD5HEB7</accession>
<proteinExistence type="predicted"/>
<reference evidence="1 2" key="1">
    <citation type="journal article" date="2021" name="ISME J.">
        <title>Genomic evolution of the class Acidithiobacillia: deep-branching Proteobacteria living in extreme acidic conditions.</title>
        <authorList>
            <person name="Moya-Beltran A."/>
            <person name="Beard S."/>
            <person name="Rojas-Villalobos C."/>
            <person name="Issotta F."/>
            <person name="Gallardo Y."/>
            <person name="Ulloa R."/>
            <person name="Giaveno A."/>
            <person name="Degli Esposti M."/>
            <person name="Johnson D.B."/>
            <person name="Quatrini R."/>
        </authorList>
    </citation>
    <scope>NUCLEOTIDE SEQUENCE [LARGE SCALE GENOMIC DNA]</scope>
    <source>
        <strain evidence="1 2">GG1-14</strain>
    </source>
</reference>
<evidence type="ECO:0000313" key="2">
    <source>
        <dbReference type="Proteomes" id="UP001195965"/>
    </source>
</evidence>
<name>A0ACD5HEB7_9PROT</name>
<protein>
    <submittedName>
        <fullName evidence="1">Uncharacterized protein</fullName>
    </submittedName>
</protein>
<organism evidence="1 2">
    <name type="scientific">Acidithiobacillus montserratensis</name>
    <dbReference type="NCBI Taxonomy" id="2729135"/>
    <lineage>
        <taxon>Bacteria</taxon>
        <taxon>Pseudomonadati</taxon>
        <taxon>Pseudomonadota</taxon>
        <taxon>Acidithiobacillia</taxon>
        <taxon>Acidithiobacillales</taxon>
        <taxon>Acidithiobacillaceae</taxon>
        <taxon>Acidithiobacillus</taxon>
    </lineage>
</organism>
<gene>
    <name evidence="1" type="ORF">HHS34_007240</name>
</gene>
<evidence type="ECO:0000313" key="1">
    <source>
        <dbReference type="EMBL" id="XRI72256.1"/>
    </source>
</evidence>
<dbReference type="Proteomes" id="UP001195965">
    <property type="component" value="Chromosome"/>
</dbReference>